<dbReference type="SUPFAM" id="SSF52087">
    <property type="entry name" value="CRAL/TRIO domain"/>
    <property type="match status" value="1"/>
</dbReference>
<dbReference type="InterPro" id="IPR036865">
    <property type="entry name" value="CRAL-TRIO_dom_sf"/>
</dbReference>
<feature type="compositionally biased region" description="Low complexity" evidence="1">
    <location>
        <begin position="239"/>
        <end position="269"/>
    </location>
</feature>
<comment type="caution">
    <text evidence="3">The sequence shown here is derived from an EMBL/GenBank/DDBJ whole genome shotgun (WGS) entry which is preliminary data.</text>
</comment>
<accession>A0AAD3CX93</accession>
<dbReference type="InterPro" id="IPR001251">
    <property type="entry name" value="CRAL-TRIO_dom"/>
</dbReference>
<gene>
    <name evidence="3" type="ORF">CTEN210_10159</name>
</gene>
<feature type="domain" description="CRAL-TRIO" evidence="2">
    <location>
        <begin position="322"/>
        <end position="493"/>
    </location>
</feature>
<dbReference type="InterPro" id="IPR036273">
    <property type="entry name" value="CRAL/TRIO_N_dom_sf"/>
</dbReference>
<evidence type="ECO:0000256" key="1">
    <source>
        <dbReference type="SAM" id="MobiDB-lite"/>
    </source>
</evidence>
<name>A0AAD3CX93_9STRA</name>
<keyword evidence="4" id="KW-1185">Reference proteome</keyword>
<dbReference type="Gene3D" id="3.40.525.10">
    <property type="entry name" value="CRAL-TRIO lipid binding domain"/>
    <property type="match status" value="1"/>
</dbReference>
<dbReference type="Pfam" id="PF00650">
    <property type="entry name" value="CRAL_TRIO"/>
    <property type="match status" value="1"/>
</dbReference>
<proteinExistence type="predicted"/>
<reference evidence="3 4" key="1">
    <citation type="journal article" date="2021" name="Sci. Rep.">
        <title>The genome of the diatom Chaetoceros tenuissimus carries an ancient integrated fragment of an extant virus.</title>
        <authorList>
            <person name="Hongo Y."/>
            <person name="Kimura K."/>
            <person name="Takaki Y."/>
            <person name="Yoshida Y."/>
            <person name="Baba S."/>
            <person name="Kobayashi G."/>
            <person name="Nagasaki K."/>
            <person name="Hano T."/>
            <person name="Tomaru Y."/>
        </authorList>
    </citation>
    <scope>NUCLEOTIDE SEQUENCE [LARGE SCALE GENOMIC DNA]</scope>
    <source>
        <strain evidence="3 4">NIES-3715</strain>
    </source>
</reference>
<dbReference type="SMART" id="SM00516">
    <property type="entry name" value="SEC14"/>
    <property type="match status" value="1"/>
</dbReference>
<evidence type="ECO:0000259" key="2">
    <source>
        <dbReference type="PROSITE" id="PS50191"/>
    </source>
</evidence>
<dbReference type="SUPFAM" id="SSF46938">
    <property type="entry name" value="CRAL/TRIO N-terminal domain"/>
    <property type="match status" value="1"/>
</dbReference>
<evidence type="ECO:0000313" key="4">
    <source>
        <dbReference type="Proteomes" id="UP001054902"/>
    </source>
</evidence>
<dbReference type="PROSITE" id="PS50191">
    <property type="entry name" value="CRAL_TRIO"/>
    <property type="match status" value="1"/>
</dbReference>
<evidence type="ECO:0000313" key="3">
    <source>
        <dbReference type="EMBL" id="GFH53683.1"/>
    </source>
</evidence>
<dbReference type="PANTHER" id="PTHR45657">
    <property type="entry name" value="CRAL-TRIO DOMAIN-CONTAINING PROTEIN YKL091C-RELATED"/>
    <property type="match status" value="1"/>
</dbReference>
<dbReference type="AlphaFoldDB" id="A0AAD3CX93"/>
<dbReference type="EMBL" id="BLLK01000047">
    <property type="protein sequence ID" value="GFH53683.1"/>
    <property type="molecule type" value="Genomic_DNA"/>
</dbReference>
<dbReference type="InterPro" id="IPR051026">
    <property type="entry name" value="PI/PC_transfer"/>
</dbReference>
<dbReference type="PANTHER" id="PTHR45657:SF61">
    <property type="entry name" value="CRAL-TRIO DOMAIN-CONTAINING PROTEIN"/>
    <property type="match status" value="1"/>
</dbReference>
<dbReference type="Proteomes" id="UP001054902">
    <property type="component" value="Unassembled WGS sequence"/>
</dbReference>
<organism evidence="3 4">
    <name type="scientific">Chaetoceros tenuissimus</name>
    <dbReference type="NCBI Taxonomy" id="426638"/>
    <lineage>
        <taxon>Eukaryota</taxon>
        <taxon>Sar</taxon>
        <taxon>Stramenopiles</taxon>
        <taxon>Ochrophyta</taxon>
        <taxon>Bacillariophyta</taxon>
        <taxon>Coscinodiscophyceae</taxon>
        <taxon>Chaetocerotophycidae</taxon>
        <taxon>Chaetocerotales</taxon>
        <taxon>Chaetocerotaceae</taxon>
        <taxon>Chaetoceros</taxon>
    </lineage>
</organism>
<protein>
    <recommendedName>
        <fullName evidence="2">CRAL-TRIO domain-containing protein</fullName>
    </recommendedName>
</protein>
<feature type="region of interest" description="Disordered" evidence="1">
    <location>
        <begin position="191"/>
        <end position="281"/>
    </location>
</feature>
<sequence>MVSIFLTIPRNKPEGIALSLNNSNKTQTASITNQQLLLALNRGRYQIEENVFITVHPSFRNAPKQEKLPISQLLTLVVPAATLFAAIVAFRLSEATGWDAIFPSQQTSPIVLKFTVWVTLIAVVAYEQSFYHYSSGGKNLAMEGGQSGMCNNYIGVEVIVDDGYLAAQEVANDELLITETQTYEEEINVEKCMEDPSQSMRPQIVETKKEKVITTSSKSYTDPPDAKGAKSPPRPPATPTNASSTASAPSRSIQPPSSATPSSAVATSAPPSPTKNAPGSIPFRFIRATKGDVAAAKERWADTLAWRAENGMDTCLSTPHPHVKVIKENYPHYFHLRGKNNECCYYEQPPKMNLVELRKTGIEIDSLLKHYAICCEFMWTHIEPSEEGKSIYVIDLDGIGFRDFAGDVVDFVKRASSFTGAHYPERSGTIFVINVPSWFSVIWNVVKPMVDDVTKKKIKILRYGKEAIFQALSEKIDVENIPPEYGGKSMPLGQSPEEIQFAKHFEALNKK</sequence>
<dbReference type="CDD" id="cd00170">
    <property type="entry name" value="SEC14"/>
    <property type="match status" value="1"/>
</dbReference>